<dbReference type="SUPFAM" id="SSF48452">
    <property type="entry name" value="TPR-like"/>
    <property type="match status" value="2"/>
</dbReference>
<dbReference type="STRING" id="1763534.GCA_001831475_00699"/>
<gene>
    <name evidence="2" type="ORF">LPBF_04295</name>
</gene>
<keyword evidence="3" id="KW-1185">Reference proteome</keyword>
<protein>
    <submittedName>
        <fullName evidence="2">Gliding motility protein</fullName>
    </submittedName>
</protein>
<proteinExistence type="predicted"/>
<evidence type="ECO:0000256" key="1">
    <source>
        <dbReference type="SAM" id="Coils"/>
    </source>
</evidence>
<evidence type="ECO:0000313" key="3">
    <source>
        <dbReference type="Proteomes" id="UP000093510"/>
    </source>
</evidence>
<dbReference type="SMART" id="SM00028">
    <property type="entry name" value="TPR"/>
    <property type="match status" value="6"/>
</dbReference>
<dbReference type="Gene3D" id="1.25.40.10">
    <property type="entry name" value="Tetratricopeptide repeat domain"/>
    <property type="match status" value="3"/>
</dbReference>
<comment type="caution">
    <text evidence="2">The sequence shown here is derived from an EMBL/GenBank/DDBJ whole genome shotgun (WGS) entry which is preliminary data.</text>
</comment>
<dbReference type="InterPro" id="IPR011990">
    <property type="entry name" value="TPR-like_helical_dom_sf"/>
</dbReference>
<sequence length="868" mass="99777">MRKLIITVGFLFFLVACSTKRDSFLSRNSHALSTEYNILYNGQIGLDKGIKDIQSNLKDNFWERLPIEKMQMPQEESNTPRPANANFELAETKATKAIQKHSMNIDAKERNPQIDEAYLLLGKARYYEQRFLPALDAFNYILYKYPNSSKIYEAKIWREKTNMRLGNDALVVNNISTMLLLKQKELKKQILSDANALLSEAYLNLEEKDSAIAKLKLAAQFTTNTNDKGRYLFILGQLYQELGQKDSARYNYNAVIKQNRKSDRKYLIHAQVRKAQLFDPKAGDTTLFLKRFNKLLQDRENRPYLAILNHQMGAFFDQQGQQNQAIKYYTISLNKTKDQEYLMASNYRNLANLYFKNAKYPIAAKYYDSTLVKLNPKTREFNKIDKIRKDLDEVILYESIAAQNDSILNLIALTPEQQKHYFENHIEKLKKAEQAQRVLEAIEKEKQENIARNSAAAGNTTPIVNQAIGLPPTRPDSKTGSQTNSSFYFYNPTTVAYGKVSFKKIWGNRSGTANWRLQNTKNSPANALVTAADSLQINPQTVAEAILPENHTTAYYIQQLPTAQRTIDSISKERNTAYYQLGVIYKEKFKEYALATQKLEQLLVQNPEEKLILPTKYNLYKIYQITNKEKAAALHKEITSQYPDSRYAQILNHANPEALSFEGTPQNVYNAIYQRYQEEQYTTVLENLETAILQFSGEEIVSKLELLKANTVGKLQGLAAYKTSLQYVMTNYPNTEEGKKANEILNYQIPDLEKITFTTKETFNWKILYLVGSQTATDTQLLEEKIKKWIASPGHSNIRYSLDSYTATENFISLHGFSSETQAKNSAVFLRDNKAYKIAPKAILITNENYKVIQINKNLTEFLQALKQ</sequence>
<keyword evidence="1" id="KW-0175">Coiled coil</keyword>
<dbReference type="AlphaFoldDB" id="A0A1B9E5K1"/>
<evidence type="ECO:0000313" key="2">
    <source>
        <dbReference type="EMBL" id="OCB77226.1"/>
    </source>
</evidence>
<dbReference type="EMBL" id="LVEP01000017">
    <property type="protein sequence ID" value="OCB77226.1"/>
    <property type="molecule type" value="Genomic_DNA"/>
</dbReference>
<dbReference type="OrthoDB" id="1522549at2"/>
<dbReference type="Pfam" id="PF13174">
    <property type="entry name" value="TPR_6"/>
    <property type="match status" value="2"/>
</dbReference>
<dbReference type="PROSITE" id="PS51257">
    <property type="entry name" value="PROKAR_LIPOPROTEIN"/>
    <property type="match status" value="1"/>
</dbReference>
<dbReference type="InterPro" id="IPR019734">
    <property type="entry name" value="TPR_rpt"/>
</dbReference>
<accession>A0A1B9E5K1</accession>
<name>A0A1B9E5K1_9FLAO</name>
<feature type="coiled-coil region" evidence="1">
    <location>
        <begin position="425"/>
        <end position="452"/>
    </location>
</feature>
<organism evidence="2 3">
    <name type="scientific">Flavobacterium crassostreae</name>
    <dbReference type="NCBI Taxonomy" id="1763534"/>
    <lineage>
        <taxon>Bacteria</taxon>
        <taxon>Pseudomonadati</taxon>
        <taxon>Bacteroidota</taxon>
        <taxon>Flavobacteriia</taxon>
        <taxon>Flavobacteriales</taxon>
        <taxon>Flavobacteriaceae</taxon>
        <taxon>Flavobacterium</taxon>
    </lineage>
</organism>
<dbReference type="Proteomes" id="UP000093510">
    <property type="component" value="Unassembled WGS sequence"/>
</dbReference>
<reference evidence="2 3" key="1">
    <citation type="submission" date="2016-03" db="EMBL/GenBank/DDBJ databases">
        <authorList>
            <person name="Ploux O."/>
        </authorList>
    </citation>
    <scope>NUCLEOTIDE SEQUENCE [LARGE SCALE GENOMIC DNA]</scope>
    <source>
        <strain evidence="2 3">LPB0076</strain>
    </source>
</reference>